<dbReference type="InterPro" id="IPR001633">
    <property type="entry name" value="EAL_dom"/>
</dbReference>
<proteinExistence type="predicted"/>
<evidence type="ECO:0000313" key="1">
    <source>
        <dbReference type="EMBL" id="TYQ05040.1"/>
    </source>
</evidence>
<dbReference type="CDD" id="cd01948">
    <property type="entry name" value="EAL"/>
    <property type="match status" value="1"/>
</dbReference>
<dbReference type="InterPro" id="IPR029787">
    <property type="entry name" value="Nucleotide_cyclase"/>
</dbReference>
<dbReference type="PROSITE" id="PS50887">
    <property type="entry name" value="GGDEF"/>
    <property type="match status" value="1"/>
</dbReference>
<dbReference type="SMART" id="SM00052">
    <property type="entry name" value="EAL"/>
    <property type="match status" value="1"/>
</dbReference>
<dbReference type="Pfam" id="PF08448">
    <property type="entry name" value="PAS_4"/>
    <property type="match status" value="1"/>
</dbReference>
<dbReference type="InterPro" id="IPR043128">
    <property type="entry name" value="Rev_trsase/Diguanyl_cyclase"/>
</dbReference>
<dbReference type="CDD" id="cd01949">
    <property type="entry name" value="GGDEF"/>
    <property type="match status" value="1"/>
</dbReference>
<dbReference type="Gene3D" id="3.30.450.20">
    <property type="entry name" value="PAS domain"/>
    <property type="match status" value="1"/>
</dbReference>
<dbReference type="Gene3D" id="3.20.20.450">
    <property type="entry name" value="EAL domain"/>
    <property type="match status" value="1"/>
</dbReference>
<organism evidence="1">
    <name type="scientific">Nocardia globerula</name>
    <dbReference type="NCBI Taxonomy" id="1818"/>
    <lineage>
        <taxon>Bacteria</taxon>
        <taxon>Bacillati</taxon>
        <taxon>Actinomycetota</taxon>
        <taxon>Actinomycetes</taxon>
        <taxon>Mycobacteriales</taxon>
        <taxon>Nocardiaceae</taxon>
        <taxon>Nocardia</taxon>
    </lineage>
</organism>
<comment type="caution">
    <text evidence="1">The sequence shown here is derived from an EMBL/GenBank/DDBJ whole genome shotgun (WGS) entry which is preliminary data.</text>
</comment>
<dbReference type="Pfam" id="PF00563">
    <property type="entry name" value="EAL"/>
    <property type="match status" value="1"/>
</dbReference>
<dbReference type="InterPro" id="IPR052155">
    <property type="entry name" value="Biofilm_reg_signaling"/>
</dbReference>
<dbReference type="SUPFAM" id="SSF55785">
    <property type="entry name" value="PYP-like sensor domain (PAS domain)"/>
    <property type="match status" value="1"/>
</dbReference>
<dbReference type="Pfam" id="PF00990">
    <property type="entry name" value="GGDEF"/>
    <property type="match status" value="1"/>
</dbReference>
<dbReference type="EMBL" id="VNIQ01000003">
    <property type="protein sequence ID" value="TYQ05040.1"/>
    <property type="molecule type" value="Genomic_DNA"/>
</dbReference>
<dbReference type="SUPFAM" id="SSF141868">
    <property type="entry name" value="EAL domain-like"/>
    <property type="match status" value="1"/>
</dbReference>
<dbReference type="AlphaFoldDB" id="A0A652YR67"/>
<dbReference type="InterPro" id="IPR000014">
    <property type="entry name" value="PAS"/>
</dbReference>
<dbReference type="NCBIfam" id="TIGR00229">
    <property type="entry name" value="sensory_box"/>
    <property type="match status" value="1"/>
</dbReference>
<dbReference type="InterPro" id="IPR035965">
    <property type="entry name" value="PAS-like_dom_sf"/>
</dbReference>
<dbReference type="CDD" id="cd00130">
    <property type="entry name" value="PAS"/>
    <property type="match status" value="1"/>
</dbReference>
<dbReference type="SMART" id="SM00267">
    <property type="entry name" value="GGDEF"/>
    <property type="match status" value="1"/>
</dbReference>
<dbReference type="SUPFAM" id="SSF55073">
    <property type="entry name" value="Nucleotide cyclase"/>
    <property type="match status" value="1"/>
</dbReference>
<dbReference type="InterPro" id="IPR035919">
    <property type="entry name" value="EAL_sf"/>
</dbReference>
<reference evidence="1" key="1">
    <citation type="submission" date="2019-07" db="EMBL/GenBank/DDBJ databases">
        <title>Genomic Encyclopedia of Type Strains, Phase IV (KMG-IV): sequencing the most valuable type-strain genomes for metagenomic binning, comparative biology and taxonomic classification.</title>
        <authorList>
            <person name="Goeker M."/>
        </authorList>
    </citation>
    <scope>NUCLEOTIDE SEQUENCE</scope>
    <source>
        <strain evidence="1">DSM 44596</strain>
    </source>
</reference>
<dbReference type="InterPro" id="IPR000160">
    <property type="entry name" value="GGDEF_dom"/>
</dbReference>
<dbReference type="PANTHER" id="PTHR44757">
    <property type="entry name" value="DIGUANYLATE CYCLASE DGCP"/>
    <property type="match status" value="1"/>
</dbReference>
<accession>A0A652YR67</accession>
<protein>
    <submittedName>
        <fullName evidence="1">Diguanylate cyclase/phosphodiesterase with PAS/PAC sensor(S)</fullName>
    </submittedName>
</protein>
<name>A0A652YR67_NOCGL</name>
<dbReference type="Gene3D" id="3.30.70.270">
    <property type="match status" value="1"/>
</dbReference>
<dbReference type="PANTHER" id="PTHR44757:SF2">
    <property type="entry name" value="BIOFILM ARCHITECTURE MAINTENANCE PROTEIN MBAA"/>
    <property type="match status" value="1"/>
</dbReference>
<dbReference type="PROSITE" id="PS50883">
    <property type="entry name" value="EAL"/>
    <property type="match status" value="1"/>
</dbReference>
<dbReference type="InterPro" id="IPR013656">
    <property type="entry name" value="PAS_4"/>
</dbReference>
<dbReference type="NCBIfam" id="TIGR00254">
    <property type="entry name" value="GGDEF"/>
    <property type="match status" value="1"/>
</dbReference>
<sequence length="775" mass="85344">MLSSVRQTSRRAALPESERSDFFRRQVDEAVTVAPLANFAIMAGISSVLVFVIPPEQHLIRWVGAVAILLVFLNSTYTWVSLRQKRAQRSVRRDYIGLMFEVVVLGVLDVVLFALLFSETATDDVILIATMAGLMGAGTINFYTLRSASLTWIYIHGVGLFIIFLSHTKPYLSVLMLQLVIYTFALTIGALYLSASFKRRWLAEMQAESERQTVALLLDGFEGGSRDWLWEVDAAGRFTHTSPRFAEVTGLAVGELQDRTFDQMLDQLAITSSAEGRKAVDLLVDKFERQVPFGDLVVSVRVDGVCRWWSLSAKPRIREDGEMLGWRGVGSDITEWYVREQDILRQAETDALTGLPNRRAFGQALEQAIADRDEGQVHVAILDLDNFKSVNDTLGHPVGDGLLLAVTERLCAVADSDVCARMGGDEFGFIARMPAGQSERGAFERYLDVLHDPFFVDGNRIEVRATIGFATNPNDSADVDELVMLADLALYEAKSTGRNRVGRFSPALRARASERATAQQELARGIAADQFELHYQPQVDAVTGQVVAFEALIRWNHPVRGQLGPRQFIGVAEETGMIIPLGARALELACTAAANWPDGIAVTVNVSSVQLVSTGFLATVVDVLRTTGLEPHLLQVEITETGVVDDRAVADLHRLRELGVTVALDDFGTGYSSFATLQRLPIDVLKIDRVFIVDCADQPMAVVQSVVELAGTLGMKSLAEGVETAVQLRRVQAARCQLVQGFYISKPLDAANLEEYFAATKTESGSHIHPFFRFP</sequence>
<gene>
    <name evidence="1" type="ORF">FNL38_103391</name>
</gene>